<dbReference type="EnsemblPlants" id="LPERR03G09230.1">
    <property type="protein sequence ID" value="LPERR03G09230.1"/>
    <property type="gene ID" value="LPERR03G09230"/>
</dbReference>
<dbReference type="Gramene" id="LPERR03G09230.1">
    <property type="protein sequence ID" value="LPERR03G09230.1"/>
    <property type="gene ID" value="LPERR03G09230"/>
</dbReference>
<dbReference type="Proteomes" id="UP000032180">
    <property type="component" value="Chromosome 3"/>
</dbReference>
<evidence type="ECO:0008006" key="5">
    <source>
        <dbReference type="Google" id="ProtNLM"/>
    </source>
</evidence>
<reference evidence="4" key="2">
    <citation type="submission" date="2013-12" db="EMBL/GenBank/DDBJ databases">
        <authorList>
            <person name="Yu Y."/>
            <person name="Lee S."/>
            <person name="de Baynast K."/>
            <person name="Wissotski M."/>
            <person name="Liu L."/>
            <person name="Talag J."/>
            <person name="Goicoechea J."/>
            <person name="Angelova A."/>
            <person name="Jetty R."/>
            <person name="Kudrna D."/>
            <person name="Golser W."/>
            <person name="Rivera L."/>
            <person name="Zhang J."/>
            <person name="Wing R."/>
        </authorList>
    </citation>
    <scope>NUCLEOTIDE SEQUENCE</scope>
</reference>
<feature type="signal peptide" evidence="2">
    <location>
        <begin position="1"/>
        <end position="24"/>
    </location>
</feature>
<evidence type="ECO:0000313" key="3">
    <source>
        <dbReference type="EnsemblPlants" id="LPERR03G09230.1"/>
    </source>
</evidence>
<dbReference type="AlphaFoldDB" id="A0A0D9VRU3"/>
<keyword evidence="2" id="KW-0732">Signal</keyword>
<sequence length="237" mass="25086">MEILPRKLLLGVCAAVLVAGLVHAAYAETAPVVVGLAMCSGCTRKNMNAEAAFKGLQVAVKCKNSKGKYESMAVGKLNKSGAFSVPLAADLVGEDGELKQNCFAQLHSASNAPCPGQEPSMIVAAQPGHDGKKTFVAVAGKVHGPSAECASVFLCHHFHKHHHPIIFHPPVIVPPKHDHDDHPLPPVHEPAPVTVPEHKPAPVTVPDYKPPSTTTPVYAPPKPTPIYQPPTQQKSKP</sequence>
<organism evidence="3 4">
    <name type="scientific">Leersia perrieri</name>
    <dbReference type="NCBI Taxonomy" id="77586"/>
    <lineage>
        <taxon>Eukaryota</taxon>
        <taxon>Viridiplantae</taxon>
        <taxon>Streptophyta</taxon>
        <taxon>Embryophyta</taxon>
        <taxon>Tracheophyta</taxon>
        <taxon>Spermatophyta</taxon>
        <taxon>Magnoliopsida</taxon>
        <taxon>Liliopsida</taxon>
        <taxon>Poales</taxon>
        <taxon>Poaceae</taxon>
        <taxon>BOP clade</taxon>
        <taxon>Oryzoideae</taxon>
        <taxon>Oryzeae</taxon>
        <taxon>Oryzinae</taxon>
        <taxon>Leersia</taxon>
    </lineage>
</organism>
<dbReference type="STRING" id="77586.A0A0D9VRU3"/>
<reference evidence="3" key="3">
    <citation type="submission" date="2015-04" db="UniProtKB">
        <authorList>
            <consortium name="EnsemblPlants"/>
        </authorList>
    </citation>
    <scope>IDENTIFICATION</scope>
</reference>
<name>A0A0D9VRU3_9ORYZ</name>
<dbReference type="Pfam" id="PF01190">
    <property type="entry name" value="Pollen_Ole_e_1"/>
    <property type="match status" value="1"/>
</dbReference>
<evidence type="ECO:0000256" key="2">
    <source>
        <dbReference type="SAM" id="SignalP"/>
    </source>
</evidence>
<feature type="compositionally biased region" description="Pro residues" evidence="1">
    <location>
        <begin position="218"/>
        <end position="228"/>
    </location>
</feature>
<feature type="region of interest" description="Disordered" evidence="1">
    <location>
        <begin position="176"/>
        <end position="237"/>
    </location>
</feature>
<feature type="chain" id="PRO_5002348178" description="Proline-rich protein" evidence="2">
    <location>
        <begin position="25"/>
        <end position="237"/>
    </location>
</feature>
<reference evidence="3 4" key="1">
    <citation type="submission" date="2012-08" db="EMBL/GenBank/DDBJ databases">
        <title>Oryza genome evolution.</title>
        <authorList>
            <person name="Wing R.A."/>
        </authorList>
    </citation>
    <scope>NUCLEOTIDE SEQUENCE</scope>
</reference>
<keyword evidence="4" id="KW-1185">Reference proteome</keyword>
<evidence type="ECO:0000256" key="1">
    <source>
        <dbReference type="SAM" id="MobiDB-lite"/>
    </source>
</evidence>
<proteinExistence type="predicted"/>
<dbReference type="PANTHER" id="PTHR33935">
    <property type="entry name" value="OS10G0148100 PROTEIN"/>
    <property type="match status" value="1"/>
</dbReference>
<dbReference type="PANTHER" id="PTHR33935:SF2">
    <property type="entry name" value="OS03G0245200 PROTEIN"/>
    <property type="match status" value="1"/>
</dbReference>
<evidence type="ECO:0000313" key="4">
    <source>
        <dbReference type="Proteomes" id="UP000032180"/>
    </source>
</evidence>
<dbReference type="eggNOG" id="ENOG502QTFH">
    <property type="taxonomic scope" value="Eukaryota"/>
</dbReference>
<dbReference type="HOGENOM" id="CLU_042219_0_0_1"/>
<accession>A0A0D9VRU3</accession>
<protein>
    <recommendedName>
        <fullName evidence="5">Proline-rich protein</fullName>
    </recommendedName>
</protein>